<accession>A0A9D1U9R2</accession>
<evidence type="ECO:0000313" key="3">
    <source>
        <dbReference type="EMBL" id="HIW79934.1"/>
    </source>
</evidence>
<dbReference type="Proteomes" id="UP000824265">
    <property type="component" value="Unassembled WGS sequence"/>
</dbReference>
<dbReference type="GO" id="GO:0005975">
    <property type="term" value="P:carbohydrate metabolic process"/>
    <property type="evidence" value="ECO:0007669"/>
    <property type="project" value="TreeGrafter"/>
</dbReference>
<sequence>MGKIRLTSFFSDGMILQRETENCIWGYAENSTRISCFLGDRPIVTKAMENGYFECWIPKMEAGGPWEIRISDGRESICIVDVLFGDVFLLGGQSNMELPIERVRERFEEELSDVEMGCIRTFEVPKEYAFRWKREMLTDGIWRKAVGGELSAFSAVGFFAARALWEKEKIPIGLFQTAVGGTPVKAWTSEETIRRLDLDAGELEECADASYVKQTEKKEEELEERWIAEAMLPFEEEKEKGSHGQKKKGKVFVPGFFGEGDLCGFAGSLRLKKKILLTQEKVDKLLGQHCADEEQKMGAKLYFGTVIDADQIFVNGVKIGETAYQYPPRIYPIPEGLLQEGENEIEVHMLVMRGKGGTMPGKEYGIRCGKREIADLRGVWEYEIMKDMRASSGYLGEKDFFSYKASGLYNGMLYPIRKCRFSGCFFYQGESNTGRPETYEKEFTEMIRDWRLLLGEPKLPFIYVQLAGFGDGIEHTKKALWASLREAQRRAGKTENAGMVQAYDLGEYNDLHPLDKKSVGERISLAAQALIYKKDVVWKGPEVSRVLWENDCVRVSFSLQDERLSLCAKDSKTIFVRGFEIETKEGGKFPVKAQIWGRDQVIVKLSAKQNVESLMFAWNDCPLDADLYHTAGLPAVPFRKVYGEE</sequence>
<dbReference type="InterPro" id="IPR005181">
    <property type="entry name" value="SASA"/>
</dbReference>
<gene>
    <name evidence="3" type="ORF">H9742_00155</name>
</gene>
<dbReference type="GO" id="GO:0001681">
    <property type="term" value="F:sialate O-acetylesterase activity"/>
    <property type="evidence" value="ECO:0007669"/>
    <property type="project" value="InterPro"/>
</dbReference>
<evidence type="ECO:0000256" key="1">
    <source>
        <dbReference type="ARBA" id="ARBA00022801"/>
    </source>
</evidence>
<dbReference type="PANTHER" id="PTHR22901:SF0">
    <property type="entry name" value="SIALATE O-ACETYLESTERASE"/>
    <property type="match status" value="1"/>
</dbReference>
<dbReference type="PANTHER" id="PTHR22901">
    <property type="entry name" value="SIALATE O-ACETYLESTERASE"/>
    <property type="match status" value="1"/>
</dbReference>
<reference evidence="3" key="1">
    <citation type="journal article" date="2021" name="PeerJ">
        <title>Extensive microbial diversity within the chicken gut microbiome revealed by metagenomics and culture.</title>
        <authorList>
            <person name="Gilroy R."/>
            <person name="Ravi A."/>
            <person name="Getino M."/>
            <person name="Pursley I."/>
            <person name="Horton D.L."/>
            <person name="Alikhan N.F."/>
            <person name="Baker D."/>
            <person name="Gharbi K."/>
            <person name="Hall N."/>
            <person name="Watson M."/>
            <person name="Adriaenssens E.M."/>
            <person name="Foster-Nyarko E."/>
            <person name="Jarju S."/>
            <person name="Secka A."/>
            <person name="Antonio M."/>
            <person name="Oren A."/>
            <person name="Chaudhuri R.R."/>
            <person name="La Ragione R."/>
            <person name="Hildebrand F."/>
            <person name="Pallen M.J."/>
        </authorList>
    </citation>
    <scope>NUCLEOTIDE SEQUENCE</scope>
    <source>
        <strain evidence="3">CHK195-6426</strain>
    </source>
</reference>
<protein>
    <submittedName>
        <fullName evidence="3">Sialate O-acetylesterase</fullName>
    </submittedName>
</protein>
<dbReference type="Pfam" id="PF03629">
    <property type="entry name" value="SASA"/>
    <property type="match status" value="2"/>
</dbReference>
<dbReference type="Gene3D" id="3.40.50.1110">
    <property type="entry name" value="SGNH hydrolase"/>
    <property type="match status" value="2"/>
</dbReference>
<dbReference type="InterPro" id="IPR008979">
    <property type="entry name" value="Galactose-bd-like_sf"/>
</dbReference>
<comment type="caution">
    <text evidence="3">The sequence shown here is derived from an EMBL/GenBank/DDBJ whole genome shotgun (WGS) entry which is preliminary data.</text>
</comment>
<evidence type="ECO:0000313" key="4">
    <source>
        <dbReference type="Proteomes" id="UP000824265"/>
    </source>
</evidence>
<dbReference type="AlphaFoldDB" id="A0A9D1U9R2"/>
<name>A0A9D1U9R2_9FIRM</name>
<feature type="domain" description="Sialate O-acetylesterase" evidence="2">
    <location>
        <begin position="408"/>
        <end position="512"/>
    </location>
</feature>
<feature type="domain" description="Sialate O-acetylesterase" evidence="2">
    <location>
        <begin position="86"/>
        <end position="191"/>
    </location>
</feature>
<dbReference type="SUPFAM" id="SSF52266">
    <property type="entry name" value="SGNH hydrolase"/>
    <property type="match status" value="1"/>
</dbReference>
<dbReference type="RefSeq" id="WP_318704800.1">
    <property type="nucleotide sequence ID" value="NZ_CALWMU010000023.1"/>
</dbReference>
<organism evidence="3 4">
    <name type="scientific">Candidatus Acetatifactor stercoripullorum</name>
    <dbReference type="NCBI Taxonomy" id="2838414"/>
    <lineage>
        <taxon>Bacteria</taxon>
        <taxon>Bacillati</taxon>
        <taxon>Bacillota</taxon>
        <taxon>Clostridia</taxon>
        <taxon>Lachnospirales</taxon>
        <taxon>Lachnospiraceae</taxon>
        <taxon>Acetatifactor</taxon>
    </lineage>
</organism>
<evidence type="ECO:0000259" key="2">
    <source>
        <dbReference type="Pfam" id="PF03629"/>
    </source>
</evidence>
<proteinExistence type="predicted"/>
<dbReference type="InterPro" id="IPR036514">
    <property type="entry name" value="SGNH_hydro_sf"/>
</dbReference>
<dbReference type="EMBL" id="DXGH01000001">
    <property type="protein sequence ID" value="HIW79934.1"/>
    <property type="molecule type" value="Genomic_DNA"/>
</dbReference>
<dbReference type="InterPro" id="IPR039329">
    <property type="entry name" value="SIAE"/>
</dbReference>
<dbReference type="SUPFAM" id="SSF49785">
    <property type="entry name" value="Galactose-binding domain-like"/>
    <property type="match status" value="1"/>
</dbReference>
<reference evidence="3" key="2">
    <citation type="submission" date="2021-04" db="EMBL/GenBank/DDBJ databases">
        <authorList>
            <person name="Gilroy R."/>
        </authorList>
    </citation>
    <scope>NUCLEOTIDE SEQUENCE</scope>
    <source>
        <strain evidence="3">CHK195-6426</strain>
    </source>
</reference>
<keyword evidence="1" id="KW-0378">Hydrolase</keyword>